<keyword evidence="1" id="KW-0472">Membrane</keyword>
<sequence length="49" mass="5499">MYSDGFGLGDETRAILLLIIRAIVALAVCFSYRDAVLLLVFVWANSRHK</sequence>
<dbReference type="EMBL" id="JBHTKX010000003">
    <property type="protein sequence ID" value="MFD1130375.1"/>
    <property type="molecule type" value="Genomic_DNA"/>
</dbReference>
<comment type="caution">
    <text evidence="2">The sequence shown here is derived from an EMBL/GenBank/DDBJ whole genome shotgun (WGS) entry which is preliminary data.</text>
</comment>
<reference evidence="3" key="1">
    <citation type="journal article" date="2019" name="Int. J. Syst. Evol. Microbiol.">
        <title>The Global Catalogue of Microorganisms (GCM) 10K type strain sequencing project: providing services to taxonomists for standard genome sequencing and annotation.</title>
        <authorList>
            <consortium name="The Broad Institute Genomics Platform"/>
            <consortium name="The Broad Institute Genome Sequencing Center for Infectious Disease"/>
            <person name="Wu L."/>
            <person name="Ma J."/>
        </authorList>
    </citation>
    <scope>NUCLEOTIDE SEQUENCE [LARGE SCALE GENOMIC DNA]</scope>
    <source>
        <strain evidence="3">CCUG 53519</strain>
    </source>
</reference>
<keyword evidence="1" id="KW-1133">Transmembrane helix</keyword>
<keyword evidence="3" id="KW-1185">Reference proteome</keyword>
<evidence type="ECO:0000313" key="3">
    <source>
        <dbReference type="Proteomes" id="UP001597169"/>
    </source>
</evidence>
<gene>
    <name evidence="2" type="ORF">ACFQ3J_19695</name>
</gene>
<organism evidence="2 3">
    <name type="scientific">Paenibacillus provencensis</name>
    <dbReference type="NCBI Taxonomy" id="441151"/>
    <lineage>
        <taxon>Bacteria</taxon>
        <taxon>Bacillati</taxon>
        <taxon>Bacillota</taxon>
        <taxon>Bacilli</taxon>
        <taxon>Bacillales</taxon>
        <taxon>Paenibacillaceae</taxon>
        <taxon>Paenibacillus</taxon>
    </lineage>
</organism>
<dbReference type="RefSeq" id="WP_251583777.1">
    <property type="nucleotide sequence ID" value="NZ_JBHTKX010000003.1"/>
</dbReference>
<evidence type="ECO:0000313" key="2">
    <source>
        <dbReference type="EMBL" id="MFD1130375.1"/>
    </source>
</evidence>
<protein>
    <submittedName>
        <fullName evidence="2">Uncharacterized protein</fullName>
    </submittedName>
</protein>
<proteinExistence type="predicted"/>
<keyword evidence="1" id="KW-0812">Transmembrane</keyword>
<dbReference type="Proteomes" id="UP001597169">
    <property type="component" value="Unassembled WGS sequence"/>
</dbReference>
<feature type="transmembrane region" description="Helical" evidence="1">
    <location>
        <begin position="15"/>
        <end position="44"/>
    </location>
</feature>
<accession>A0ABW3PWV7</accession>
<name>A0ABW3PWV7_9BACL</name>
<evidence type="ECO:0000256" key="1">
    <source>
        <dbReference type="SAM" id="Phobius"/>
    </source>
</evidence>